<name>A0A1M2W7B9_TRAPU</name>
<evidence type="ECO:0000256" key="1">
    <source>
        <dbReference type="SAM" id="Phobius"/>
    </source>
</evidence>
<keyword evidence="1" id="KW-0472">Membrane</keyword>
<comment type="caution">
    <text evidence="2">The sequence shown here is derived from an EMBL/GenBank/DDBJ whole genome shotgun (WGS) entry which is preliminary data.</text>
</comment>
<dbReference type="Proteomes" id="UP000184267">
    <property type="component" value="Unassembled WGS sequence"/>
</dbReference>
<evidence type="ECO:0008006" key="4">
    <source>
        <dbReference type="Google" id="ProtNLM"/>
    </source>
</evidence>
<dbReference type="OMA" id="IPREAHT"/>
<reference evidence="2 3" key="1">
    <citation type="submission" date="2016-10" db="EMBL/GenBank/DDBJ databases">
        <title>Genome sequence of the basidiomycete white-rot fungus Trametes pubescens.</title>
        <authorList>
            <person name="Makela M.R."/>
            <person name="Granchi Z."/>
            <person name="Peng M."/>
            <person name="De Vries R.P."/>
            <person name="Grigoriev I."/>
            <person name="Riley R."/>
            <person name="Hilden K."/>
        </authorList>
    </citation>
    <scope>NUCLEOTIDE SEQUENCE [LARGE SCALE GENOMIC DNA]</scope>
    <source>
        <strain evidence="2 3">FBCC735</strain>
    </source>
</reference>
<accession>A0A1M2W7B9</accession>
<organism evidence="2 3">
    <name type="scientific">Trametes pubescens</name>
    <name type="common">White-rot fungus</name>
    <dbReference type="NCBI Taxonomy" id="154538"/>
    <lineage>
        <taxon>Eukaryota</taxon>
        <taxon>Fungi</taxon>
        <taxon>Dikarya</taxon>
        <taxon>Basidiomycota</taxon>
        <taxon>Agaricomycotina</taxon>
        <taxon>Agaricomycetes</taxon>
        <taxon>Polyporales</taxon>
        <taxon>Polyporaceae</taxon>
        <taxon>Trametes</taxon>
    </lineage>
</organism>
<keyword evidence="3" id="KW-1185">Reference proteome</keyword>
<proteinExistence type="predicted"/>
<keyword evidence="1" id="KW-1133">Transmembrane helix</keyword>
<dbReference type="AlphaFoldDB" id="A0A1M2W7B9"/>
<dbReference type="EMBL" id="MNAD01000136">
    <property type="protein sequence ID" value="OJT15754.1"/>
    <property type="molecule type" value="Genomic_DNA"/>
</dbReference>
<feature type="transmembrane region" description="Helical" evidence="1">
    <location>
        <begin position="93"/>
        <end position="113"/>
    </location>
</feature>
<gene>
    <name evidence="2" type="ORF">TRAPUB_4302</name>
</gene>
<dbReference type="STRING" id="154538.A0A1M2W7B9"/>
<keyword evidence="1" id="KW-0812">Transmembrane</keyword>
<protein>
    <recommendedName>
        <fullName evidence="4">Transmembrane protein</fullName>
    </recommendedName>
</protein>
<sequence>MHHRPTIPREAHTPDSFRDEFCTMVNSPLPYTGIHTQRDVDEKGMFKSPQILQAGGESDTTERTGPRAVETAWVKIAHYYNLAYHRLKQHWKIFCVVLVAAIVSCSLGIGWAFRLRTFNIADPDSIGDSMVQLSANIVNVDPSEQKMTLDWVIDYNCEAIGCPDANIYFDSNTLRTDSTSSQAPSNVKPDPVFTINGGNVLAMRNNTDRRSSSLMFRTDVAISNANTHRTLQSYPFDKYDTELVFFAEEVITNSSVSIAIVKTTGIAVGFSVQLHNTTDDNDNFGTVVKNIQITRGAAVKVYAIFIVLVICEVL</sequence>
<dbReference type="OrthoDB" id="2923771at2759"/>
<evidence type="ECO:0000313" key="2">
    <source>
        <dbReference type="EMBL" id="OJT15754.1"/>
    </source>
</evidence>
<evidence type="ECO:0000313" key="3">
    <source>
        <dbReference type="Proteomes" id="UP000184267"/>
    </source>
</evidence>